<evidence type="ECO:0000313" key="3">
    <source>
        <dbReference type="EMBL" id="DAD76271.1"/>
    </source>
</evidence>
<dbReference type="CDD" id="cd00085">
    <property type="entry name" value="HNHc"/>
    <property type="match status" value="1"/>
</dbReference>
<feature type="domain" description="HNH nuclease" evidence="2">
    <location>
        <begin position="197"/>
        <end position="251"/>
    </location>
</feature>
<keyword evidence="1" id="KW-1133">Transmembrane helix</keyword>
<dbReference type="EMBL" id="BK014798">
    <property type="protein sequence ID" value="DAD76271.1"/>
    <property type="molecule type" value="Genomic_DNA"/>
</dbReference>
<evidence type="ECO:0000256" key="1">
    <source>
        <dbReference type="SAM" id="Phobius"/>
    </source>
</evidence>
<dbReference type="Gene3D" id="1.10.30.50">
    <property type="match status" value="1"/>
</dbReference>
<keyword evidence="3" id="KW-0378">Hydrolase</keyword>
<dbReference type="GO" id="GO:0004519">
    <property type="term" value="F:endonuclease activity"/>
    <property type="evidence" value="ECO:0007669"/>
    <property type="project" value="UniProtKB-KW"/>
</dbReference>
<dbReference type="InterPro" id="IPR002711">
    <property type="entry name" value="HNH"/>
</dbReference>
<dbReference type="InterPro" id="IPR052892">
    <property type="entry name" value="NA-targeting_endonuclease"/>
</dbReference>
<dbReference type="GO" id="GO:0003676">
    <property type="term" value="F:nucleic acid binding"/>
    <property type="evidence" value="ECO:0007669"/>
    <property type="project" value="InterPro"/>
</dbReference>
<feature type="transmembrane region" description="Helical" evidence="1">
    <location>
        <begin position="27"/>
        <end position="49"/>
    </location>
</feature>
<reference evidence="3" key="1">
    <citation type="journal article" date="2021" name="Proc. Natl. Acad. Sci. U.S.A.">
        <title>A Catalog of Tens of Thousands of Viruses from Human Metagenomes Reveals Hidden Associations with Chronic Diseases.</title>
        <authorList>
            <person name="Tisza M.J."/>
            <person name="Buck C.B."/>
        </authorList>
    </citation>
    <scope>NUCLEOTIDE SEQUENCE</scope>
    <source>
        <strain evidence="3">CttDR14</strain>
    </source>
</reference>
<protein>
    <submittedName>
        <fullName evidence="3">HNH endonuclease</fullName>
    </submittedName>
</protein>
<keyword evidence="3" id="KW-0255">Endonuclease</keyword>
<dbReference type="SMART" id="SM00507">
    <property type="entry name" value="HNHc"/>
    <property type="match status" value="1"/>
</dbReference>
<sequence>MNTKDLLNLFLAYQSQEESASISTGEIIGYTLCSFGIILILSFLLYGILKSPFQYPYFTKDFDVSGKKMPDIMNILDAHMNKYGFIQFQRHYERVQRWKEECAKTVEKSRFKKRRERQFQEAIDDYHMFTFNLVRNQTRYRQRNYIKLPYTVTVTDSSQTFTYEQLKKRYEQLAEINFACTLAEYHSKNQRKLMTAELKEQIAMRDNFTCQKCGKYMPDYVGLHIDHIIPVSKGGKSIPSNLQVLCSVCNGSKGNKSAS</sequence>
<keyword evidence="1" id="KW-0812">Transmembrane</keyword>
<keyword evidence="3" id="KW-0540">Nuclease</keyword>
<dbReference type="PANTHER" id="PTHR33877:SF1">
    <property type="entry name" value="TYPE IV METHYL-DIRECTED RESTRICTION ENZYME ECOKMCRA"/>
    <property type="match status" value="1"/>
</dbReference>
<name>A0A8S5M2H8_9CAUD</name>
<organism evidence="3">
    <name type="scientific">Siphoviridae sp. cttDR14</name>
    <dbReference type="NCBI Taxonomy" id="2826490"/>
    <lineage>
        <taxon>Viruses</taxon>
        <taxon>Duplodnaviria</taxon>
        <taxon>Heunggongvirae</taxon>
        <taxon>Uroviricota</taxon>
        <taxon>Caudoviricetes</taxon>
    </lineage>
</organism>
<evidence type="ECO:0000259" key="2">
    <source>
        <dbReference type="SMART" id="SM00507"/>
    </source>
</evidence>
<accession>A0A8S5M2H8</accession>
<keyword evidence="1" id="KW-0472">Membrane</keyword>
<dbReference type="GO" id="GO:0008270">
    <property type="term" value="F:zinc ion binding"/>
    <property type="evidence" value="ECO:0007669"/>
    <property type="project" value="InterPro"/>
</dbReference>
<dbReference type="Pfam" id="PF01844">
    <property type="entry name" value="HNH"/>
    <property type="match status" value="1"/>
</dbReference>
<proteinExistence type="predicted"/>
<dbReference type="InterPro" id="IPR003615">
    <property type="entry name" value="HNH_nuc"/>
</dbReference>
<dbReference type="PANTHER" id="PTHR33877">
    <property type="entry name" value="SLL1193 PROTEIN"/>
    <property type="match status" value="1"/>
</dbReference>